<dbReference type="Pfam" id="PF07727">
    <property type="entry name" value="RVT_2"/>
    <property type="match status" value="1"/>
</dbReference>
<feature type="domain" description="Reverse transcriptase Ty1/copia-type" evidence="1">
    <location>
        <begin position="3"/>
        <end position="104"/>
    </location>
</feature>
<dbReference type="Proteomes" id="UP000735874">
    <property type="component" value="Unassembled WGS sequence"/>
</dbReference>
<accession>A0A8T0Z6H8</accession>
<dbReference type="InterPro" id="IPR013103">
    <property type="entry name" value="RVT_2"/>
</dbReference>
<name>A0A8T0Z6H8_9STRA</name>
<dbReference type="VEuPathDB" id="FungiDB:PC110_g7170"/>
<organism evidence="2 3">
    <name type="scientific">Phytophthora cactorum</name>
    <dbReference type="NCBI Taxonomy" id="29920"/>
    <lineage>
        <taxon>Eukaryota</taxon>
        <taxon>Sar</taxon>
        <taxon>Stramenopiles</taxon>
        <taxon>Oomycota</taxon>
        <taxon>Peronosporomycetes</taxon>
        <taxon>Peronosporales</taxon>
        <taxon>Peronosporaceae</taxon>
        <taxon>Phytophthora</taxon>
    </lineage>
</organism>
<dbReference type="AlphaFoldDB" id="A0A8T0Z6H8"/>
<reference evidence="2" key="1">
    <citation type="submission" date="2018-10" db="EMBL/GenBank/DDBJ databases">
        <title>Effector identification in a new, highly contiguous assembly of the strawberry crown rot pathogen Phytophthora cactorum.</title>
        <authorList>
            <person name="Armitage A.D."/>
            <person name="Nellist C.F."/>
            <person name="Bates H."/>
            <person name="Vickerstaff R.J."/>
            <person name="Harrison R.J."/>
        </authorList>
    </citation>
    <scope>NUCLEOTIDE SEQUENCE</scope>
    <source>
        <strain evidence="2">15-7</strain>
    </source>
</reference>
<gene>
    <name evidence="2" type="ORF">PC113_g10322</name>
</gene>
<evidence type="ECO:0000313" key="2">
    <source>
        <dbReference type="EMBL" id="KAG2857850.1"/>
    </source>
</evidence>
<protein>
    <recommendedName>
        <fullName evidence="1">Reverse transcriptase Ty1/copia-type domain-containing protein</fullName>
    </recommendedName>
</protein>
<evidence type="ECO:0000259" key="1">
    <source>
        <dbReference type="Pfam" id="PF07727"/>
    </source>
</evidence>
<dbReference type="EMBL" id="RCMG01000274">
    <property type="protein sequence ID" value="KAG2857850.1"/>
    <property type="molecule type" value="Genomic_DNA"/>
</dbReference>
<comment type="caution">
    <text evidence="2">The sequence shown here is derived from an EMBL/GenBank/DDBJ whole genome shotgun (WGS) entry which is preliminary data.</text>
</comment>
<sequence>MQVIRHMARLIAKRFTRKDGSDFEESYPAVAYLNSIRAKLAKWAADGYEIEPCDIHTTFLYAKVNDDIYMGLIDALDGPLTLAAAEGEGDSVCLLLQNLYGLSKHLVCGATPSTSI</sequence>
<evidence type="ECO:0000313" key="3">
    <source>
        <dbReference type="Proteomes" id="UP000735874"/>
    </source>
</evidence>
<proteinExistence type="predicted"/>